<evidence type="ECO:0000313" key="3">
    <source>
        <dbReference type="Proteomes" id="UP000275078"/>
    </source>
</evidence>
<evidence type="ECO:0000313" key="2">
    <source>
        <dbReference type="EMBL" id="RPA80408.1"/>
    </source>
</evidence>
<reference evidence="2 3" key="1">
    <citation type="journal article" date="2018" name="Nat. Ecol. Evol.">
        <title>Pezizomycetes genomes reveal the molecular basis of ectomycorrhizal truffle lifestyle.</title>
        <authorList>
            <person name="Murat C."/>
            <person name="Payen T."/>
            <person name="Noel B."/>
            <person name="Kuo A."/>
            <person name="Morin E."/>
            <person name="Chen J."/>
            <person name="Kohler A."/>
            <person name="Krizsan K."/>
            <person name="Balestrini R."/>
            <person name="Da Silva C."/>
            <person name="Montanini B."/>
            <person name="Hainaut M."/>
            <person name="Levati E."/>
            <person name="Barry K.W."/>
            <person name="Belfiori B."/>
            <person name="Cichocki N."/>
            <person name="Clum A."/>
            <person name="Dockter R.B."/>
            <person name="Fauchery L."/>
            <person name="Guy J."/>
            <person name="Iotti M."/>
            <person name="Le Tacon F."/>
            <person name="Lindquist E.A."/>
            <person name="Lipzen A."/>
            <person name="Malagnac F."/>
            <person name="Mello A."/>
            <person name="Molinier V."/>
            <person name="Miyauchi S."/>
            <person name="Poulain J."/>
            <person name="Riccioni C."/>
            <person name="Rubini A."/>
            <person name="Sitrit Y."/>
            <person name="Splivallo R."/>
            <person name="Traeger S."/>
            <person name="Wang M."/>
            <person name="Zifcakova L."/>
            <person name="Wipf D."/>
            <person name="Zambonelli A."/>
            <person name="Paolocci F."/>
            <person name="Nowrousian M."/>
            <person name="Ottonello S."/>
            <person name="Baldrian P."/>
            <person name="Spatafora J.W."/>
            <person name="Henrissat B."/>
            <person name="Nagy L.G."/>
            <person name="Aury J.M."/>
            <person name="Wincker P."/>
            <person name="Grigoriev I.V."/>
            <person name="Bonfante P."/>
            <person name="Martin F.M."/>
        </authorList>
    </citation>
    <scope>NUCLEOTIDE SEQUENCE [LARGE SCALE GENOMIC DNA]</scope>
    <source>
        <strain evidence="2 3">RN42</strain>
    </source>
</reference>
<dbReference type="AlphaFoldDB" id="A0A3N4I6U0"/>
<organism evidence="2 3">
    <name type="scientific">Ascobolus immersus RN42</name>
    <dbReference type="NCBI Taxonomy" id="1160509"/>
    <lineage>
        <taxon>Eukaryota</taxon>
        <taxon>Fungi</taxon>
        <taxon>Dikarya</taxon>
        <taxon>Ascomycota</taxon>
        <taxon>Pezizomycotina</taxon>
        <taxon>Pezizomycetes</taxon>
        <taxon>Pezizales</taxon>
        <taxon>Ascobolaceae</taxon>
        <taxon>Ascobolus</taxon>
    </lineage>
</organism>
<feature type="region of interest" description="Disordered" evidence="1">
    <location>
        <begin position="76"/>
        <end position="98"/>
    </location>
</feature>
<name>A0A3N4I6U0_ASCIM</name>
<accession>A0A3N4I6U0</accession>
<sequence length="150" mass="16678">MTTTQATSPIAPRRRFKPLLPREERLPMADLPLPTTMMRSKALVALPATTQATLPTAQRRRFRPLPLREERLPMEAPVALPLPRTSTFQRTRTTKSKAPVALPATIQETLPTVTRMKLEKSPPRVVVPLAQLALPMTSKFSSGNDNDSAF</sequence>
<proteinExistence type="predicted"/>
<protein>
    <submittedName>
        <fullName evidence="2">Uncharacterized protein</fullName>
    </submittedName>
</protein>
<gene>
    <name evidence="2" type="ORF">BJ508DRAFT_129075</name>
</gene>
<dbReference type="Proteomes" id="UP000275078">
    <property type="component" value="Unassembled WGS sequence"/>
</dbReference>
<dbReference type="EMBL" id="ML119688">
    <property type="protein sequence ID" value="RPA80408.1"/>
    <property type="molecule type" value="Genomic_DNA"/>
</dbReference>
<evidence type="ECO:0000256" key="1">
    <source>
        <dbReference type="SAM" id="MobiDB-lite"/>
    </source>
</evidence>
<keyword evidence="3" id="KW-1185">Reference proteome</keyword>